<accession>A0A916RVJ1</accession>
<evidence type="ECO:0008006" key="3">
    <source>
        <dbReference type="Google" id="ProtNLM"/>
    </source>
</evidence>
<reference evidence="1" key="2">
    <citation type="submission" date="2020-09" db="EMBL/GenBank/DDBJ databases">
        <authorList>
            <person name="Sun Q."/>
            <person name="Zhou Y."/>
        </authorList>
    </citation>
    <scope>NUCLEOTIDE SEQUENCE</scope>
    <source>
        <strain evidence="1">CGMCC 1.15320</strain>
    </source>
</reference>
<protein>
    <recommendedName>
        <fullName evidence="3">Carboxypeptidase regulatory-like domain-containing protein</fullName>
    </recommendedName>
</protein>
<gene>
    <name evidence="1" type="ORF">GCM10011385_28850</name>
</gene>
<dbReference type="SUPFAM" id="SSF49464">
    <property type="entry name" value="Carboxypeptidase regulatory domain-like"/>
    <property type="match status" value="1"/>
</dbReference>
<dbReference type="EMBL" id="BMIF01000009">
    <property type="protein sequence ID" value="GGA73172.1"/>
    <property type="molecule type" value="Genomic_DNA"/>
</dbReference>
<evidence type="ECO:0000313" key="2">
    <source>
        <dbReference type="Proteomes" id="UP000636264"/>
    </source>
</evidence>
<proteinExistence type="predicted"/>
<dbReference type="InterPro" id="IPR008969">
    <property type="entry name" value="CarboxyPept-like_regulatory"/>
</dbReference>
<dbReference type="Proteomes" id="UP000636264">
    <property type="component" value="Unassembled WGS sequence"/>
</dbReference>
<sequence>METEDQEVEVGPHLVVTASPEQVEPFGEIILTARLETPEPMDVEGEVVFYDASGAEAGRAALAGRYAPEPLTAKLERMAPSEPGSQTWTARLESDDCDCEEAEFTVTIAPHPISVTVWDIPSAIEQGITFPMTIGLKCPCGCEVKGWSFRLLNGEGQEIAAGTVGDEPWPGTTSLFYTCIDLDAPSVEGHHEWAVVALPSEEAEVPHAERKLAVHLNVTRAPEVTLRIEAFDAATNAPVPKAKVVVHPYRGWTNEEGVAEVRLPKGAYTVFVSRAPYFAFKSNGEITEDMTLRAEMFEDREYSVSELWA</sequence>
<evidence type="ECO:0000313" key="1">
    <source>
        <dbReference type="EMBL" id="GGA73172.1"/>
    </source>
</evidence>
<organism evidence="1 2">
    <name type="scientific">Nitratireductor aestuarii</name>
    <dbReference type="NCBI Taxonomy" id="1735103"/>
    <lineage>
        <taxon>Bacteria</taxon>
        <taxon>Pseudomonadati</taxon>
        <taxon>Pseudomonadota</taxon>
        <taxon>Alphaproteobacteria</taxon>
        <taxon>Hyphomicrobiales</taxon>
        <taxon>Phyllobacteriaceae</taxon>
        <taxon>Nitratireductor</taxon>
    </lineage>
</organism>
<dbReference type="AlphaFoldDB" id="A0A916RVJ1"/>
<dbReference type="RefSeq" id="WP_188721794.1">
    <property type="nucleotide sequence ID" value="NZ_BMIF01000009.1"/>
</dbReference>
<reference evidence="1" key="1">
    <citation type="journal article" date="2014" name="Int. J. Syst. Evol. Microbiol.">
        <title>Complete genome sequence of Corynebacterium casei LMG S-19264T (=DSM 44701T), isolated from a smear-ripened cheese.</title>
        <authorList>
            <consortium name="US DOE Joint Genome Institute (JGI-PGF)"/>
            <person name="Walter F."/>
            <person name="Albersmeier A."/>
            <person name="Kalinowski J."/>
            <person name="Ruckert C."/>
        </authorList>
    </citation>
    <scope>NUCLEOTIDE SEQUENCE</scope>
    <source>
        <strain evidence="1">CGMCC 1.15320</strain>
    </source>
</reference>
<name>A0A916RVJ1_9HYPH</name>
<keyword evidence="2" id="KW-1185">Reference proteome</keyword>
<comment type="caution">
    <text evidence="1">The sequence shown here is derived from an EMBL/GenBank/DDBJ whole genome shotgun (WGS) entry which is preliminary data.</text>
</comment>